<dbReference type="Gene3D" id="3.40.50.1110">
    <property type="entry name" value="SGNH hydrolase"/>
    <property type="match status" value="1"/>
</dbReference>
<dbReference type="InterPro" id="IPR036514">
    <property type="entry name" value="SGNH_hydro_sf"/>
</dbReference>
<dbReference type="Proteomes" id="UP000011096">
    <property type="component" value="Unassembled WGS sequence"/>
</dbReference>
<organism evidence="4 5">
    <name type="scientific">Colletotrichum fructicola (strain Nara gc5)</name>
    <name type="common">Anthracnose fungus</name>
    <name type="synonym">Colletotrichum gloeosporioides (strain Nara gc5)</name>
    <dbReference type="NCBI Taxonomy" id="1213859"/>
    <lineage>
        <taxon>Eukaryota</taxon>
        <taxon>Fungi</taxon>
        <taxon>Dikarya</taxon>
        <taxon>Ascomycota</taxon>
        <taxon>Pezizomycotina</taxon>
        <taxon>Sordariomycetes</taxon>
        <taxon>Hypocreomycetidae</taxon>
        <taxon>Glomerellales</taxon>
        <taxon>Glomerellaceae</taxon>
        <taxon>Colletotrichum</taxon>
        <taxon>Colletotrichum gloeosporioides species complex</taxon>
    </lineage>
</organism>
<keyword evidence="1 2" id="KW-0732">Signal</keyword>
<gene>
    <name evidence="4" type="primary">cesA-2</name>
    <name evidence="4" type="ORF">CGGC5_v006741</name>
</gene>
<evidence type="ECO:0000256" key="1">
    <source>
        <dbReference type="ARBA" id="ARBA00022729"/>
    </source>
</evidence>
<dbReference type="SUPFAM" id="SSF69318">
    <property type="entry name" value="Integrin alpha N-terminal domain"/>
    <property type="match status" value="2"/>
</dbReference>
<dbReference type="InterPro" id="IPR013517">
    <property type="entry name" value="FG-GAP"/>
</dbReference>
<dbReference type="PANTHER" id="PTHR30383:SF31">
    <property type="entry name" value="SGNH HYDROLASE-TYPE ESTERASE DOMAIN-CONTAINING PROTEIN-RELATED"/>
    <property type="match status" value="1"/>
</dbReference>
<dbReference type="GeneID" id="43612118"/>
<feature type="signal peptide" evidence="2">
    <location>
        <begin position="1"/>
        <end position="25"/>
    </location>
</feature>
<dbReference type="SUPFAM" id="SSF52266">
    <property type="entry name" value="SGNH hydrolase"/>
    <property type="match status" value="1"/>
</dbReference>
<protein>
    <submittedName>
        <fullName evidence="4">Multidomain esterase</fullName>
    </submittedName>
</protein>
<dbReference type="RefSeq" id="XP_066009154.1">
    <property type="nucleotide sequence ID" value="XM_066151735.1"/>
</dbReference>
<reference evidence="4 5" key="2">
    <citation type="submission" date="2020-04" db="EMBL/GenBank/DDBJ databases">
        <title>Genome sequencing and assembly of multiple isolates from the Colletotrichum gloeosporioides species complex.</title>
        <authorList>
            <person name="Gan P."/>
            <person name="Shirasu K."/>
        </authorList>
    </citation>
    <scope>NUCLEOTIDE SEQUENCE [LARGE SCALE GENOMIC DNA]</scope>
    <source>
        <strain evidence="4 5">Nara gc5</strain>
    </source>
</reference>
<feature type="domain" description="SGNH hydrolase-type esterase" evidence="3">
    <location>
        <begin position="71"/>
        <end position="250"/>
    </location>
</feature>
<comment type="caution">
    <text evidence="4">The sequence shown here is derived from an EMBL/GenBank/DDBJ whole genome shotgun (WGS) entry which is preliminary data.</text>
</comment>
<name>A0A7J6JAA4_COLFN</name>
<accession>A0A7J6JAA4</accession>
<keyword evidence="5" id="KW-1185">Reference proteome</keyword>
<feature type="chain" id="PRO_5029888419" evidence="2">
    <location>
        <begin position="26"/>
        <end position="1383"/>
    </location>
</feature>
<evidence type="ECO:0000256" key="2">
    <source>
        <dbReference type="SAM" id="SignalP"/>
    </source>
</evidence>
<dbReference type="PANTHER" id="PTHR30383">
    <property type="entry name" value="THIOESTERASE 1/PROTEASE 1/LYSOPHOSPHOLIPASE L1"/>
    <property type="match status" value="1"/>
</dbReference>
<dbReference type="OrthoDB" id="3915838at2759"/>
<dbReference type="Pfam" id="PF13472">
    <property type="entry name" value="Lipase_GDSL_2"/>
    <property type="match status" value="1"/>
</dbReference>
<dbReference type="InParanoid" id="A0A7J6JAA4"/>
<dbReference type="GO" id="GO:0004622">
    <property type="term" value="F:phosphatidylcholine lysophospholipase activity"/>
    <property type="evidence" value="ECO:0007669"/>
    <property type="project" value="TreeGrafter"/>
</dbReference>
<evidence type="ECO:0000313" key="4">
    <source>
        <dbReference type="EMBL" id="KAF4486927.1"/>
    </source>
</evidence>
<proteinExistence type="predicted"/>
<dbReference type="InterPro" id="IPR028994">
    <property type="entry name" value="Integrin_alpha_N"/>
</dbReference>
<reference evidence="4 5" key="1">
    <citation type="submission" date="2012-08" db="EMBL/GenBank/DDBJ databases">
        <authorList>
            <person name="Gan P.H.P."/>
            <person name="Ikeda K."/>
            <person name="Irieda H."/>
            <person name="Narusaka M."/>
            <person name="O'Connell R.J."/>
            <person name="Narusaka Y."/>
            <person name="Takano Y."/>
            <person name="Kubo Y."/>
            <person name="Shirasu K."/>
        </authorList>
    </citation>
    <scope>NUCLEOTIDE SEQUENCE [LARGE SCALE GENOMIC DNA]</scope>
    <source>
        <strain evidence="4 5">Nara gc5</strain>
    </source>
</reference>
<dbReference type="Gene3D" id="2.130.10.130">
    <property type="entry name" value="Integrin alpha, N-terminal"/>
    <property type="match status" value="1"/>
</dbReference>
<dbReference type="InterPro" id="IPR051532">
    <property type="entry name" value="Ester_Hydrolysis_Enzymes"/>
</dbReference>
<dbReference type="EMBL" id="ANPB02000003">
    <property type="protein sequence ID" value="KAF4486927.1"/>
    <property type="molecule type" value="Genomic_DNA"/>
</dbReference>
<dbReference type="Pfam" id="PF13517">
    <property type="entry name" value="FG-GAP_3"/>
    <property type="match status" value="2"/>
</dbReference>
<evidence type="ECO:0000313" key="5">
    <source>
        <dbReference type="Proteomes" id="UP000011096"/>
    </source>
</evidence>
<sequence length="1383" mass="152229">MRFLNSLVSLSWLGSQALFADTVTAHPTSTDVTFINDPIVNETTAWAQLDDDAGYHGPKRRDDKTPLRIMALGASIVFGVGSPDQNSYRKVLRQQLRHDGHPVDMVGTKNSGNMKDNVNILDVEAVSGFIVSEIHDLSKASYKFKPNMVIINAGTNDIVRSIDNANQHIRFRNMIQGLWDNISPGTVVIATTILPIGGEADARRQAVNEKYREVVRDLYAQGRPIFLAEMDGHIALSDLDDGVHPNAQGFKKMAGPIYAAIGRARFQGRLMEPLDAGDALDQGGVGCHKVPGNGINAGALTQVGSGYDDGEYIHDAQDMGAVTTITSDWDRDQWFFARIFRSDRDDLLGWIKNGDKVLYSVRRNDGDGKFTLIGDLDVHDNCIQRGVQWADLNGDGLDDFVCIGSDGAVFASINNGNGGGGTLPTFTHIGTWKARDPAYAQADIRIADIDGDGRADFIGLRGNGDAWVWRNGGIGNKPSYFQAMGRRFEGKGMGNLAGTRFEDLNGDGRADWLWVADNGQTTTYTNSRSCHWGKEGDGLYSAWRIGTNKASGKSPTHTGGMANGIRNRIHFARVYGSPQDFGLLSRKDYVWMEHKELSNGKHEFKVRVWKSKGYGATKPKADGNFYCDMTGNGRDDYVWVLSKGEMDLFENAGKDFIANGESYWKQPGQKAFFKPPRDLDRRDIHLTDFDGDGRCDIIHVDHNNGNRVEMWKNNYTPGGGFNWQYIANPAPALNCPEKRGVGFRDWPIRFADVTGSGRADYVCVEKDGRMWGWTQDGNGGWTHVDQFFSAKGHDRANLQFADVDGDGKSDIIWIEKFTGDSFVYYNLGRRDIGGSRYHWATIPAGRPERAYVGSFAGSCQYFPDFDGDGRADLHSIQATLPNTAVTAYNRCGGNRNGDDWDPSYEPEIVMPPPGQPIEGTPGGGGAQPIEDGWREIPCTHQGVTDARKDAEWRWDQVLTPAAWAAALRNYRSDSESNPDFVFTRSISNFFNGPESMDCHKLTGANGCTGGSSLQCNDTNAPAGYFILNSFRNINAILWNTYEALGDSYTDAGASIKEFGKTFSPVKDSDLSVAILIDILTLGYGAVMAPTWNKAISKVPWAKNNGDDFSTLKDFTNDMVLGGFTLTKDLIGNVVTSPDSALTVNLKLVINAWETAIDKFAIDIFSGKGDRLSKMIANGKMISSVTVIPSTKELRADIDKALYATLIPLGWKISNRDLNPFIVDSKRSCDAADNDEWIKLRITNGAIKSEKVCIDDRAYFLLAAENPKQECDDDKYGIGCSKFDGLPGTSALGPLWGDVTREDMVRGSINTFKAHGNKNQENPRVPGILDAEQIDAMAEVNIQAPYVFNFPICDVNTSFRGYYEGGLAGHVKKSYFPCNLNYDL</sequence>
<dbReference type="InterPro" id="IPR013830">
    <property type="entry name" value="SGNH_hydro"/>
</dbReference>
<evidence type="ECO:0000259" key="3">
    <source>
        <dbReference type="Pfam" id="PF13472"/>
    </source>
</evidence>